<organism evidence="11 12">
    <name type="scientific">Eruca vesicaria subsp. sativa</name>
    <name type="common">Garden rocket</name>
    <name type="synonym">Eruca sativa</name>
    <dbReference type="NCBI Taxonomy" id="29727"/>
    <lineage>
        <taxon>Eukaryota</taxon>
        <taxon>Viridiplantae</taxon>
        <taxon>Streptophyta</taxon>
        <taxon>Embryophyta</taxon>
        <taxon>Tracheophyta</taxon>
        <taxon>Spermatophyta</taxon>
        <taxon>Magnoliopsida</taxon>
        <taxon>eudicotyledons</taxon>
        <taxon>Gunneridae</taxon>
        <taxon>Pentapetalae</taxon>
        <taxon>rosids</taxon>
        <taxon>malvids</taxon>
        <taxon>Brassicales</taxon>
        <taxon>Brassicaceae</taxon>
        <taxon>Brassiceae</taxon>
        <taxon>Eruca</taxon>
    </lineage>
</organism>
<evidence type="ECO:0000256" key="3">
    <source>
        <dbReference type="ARBA" id="ARBA00022618"/>
    </source>
</evidence>
<dbReference type="EMBL" id="CAKOAT010737376">
    <property type="protein sequence ID" value="CAH8387093.1"/>
    <property type="molecule type" value="Genomic_DNA"/>
</dbReference>
<feature type="repeat" description="WD" evidence="8">
    <location>
        <begin position="249"/>
        <end position="274"/>
    </location>
</feature>
<keyword evidence="7" id="KW-0131">Cell cycle</keyword>
<dbReference type="InterPro" id="IPR036322">
    <property type="entry name" value="WD40_repeat_dom_sf"/>
</dbReference>
<dbReference type="AlphaFoldDB" id="A0ABC8LUI2"/>
<evidence type="ECO:0000256" key="8">
    <source>
        <dbReference type="PROSITE-ProRule" id="PRU00221"/>
    </source>
</evidence>
<feature type="repeat" description="WD" evidence="8">
    <location>
        <begin position="165"/>
        <end position="206"/>
    </location>
</feature>
<dbReference type="InterPro" id="IPR056150">
    <property type="entry name" value="WD40_CDC20-Fz"/>
</dbReference>
<feature type="repeat" description="WD" evidence="8">
    <location>
        <begin position="285"/>
        <end position="326"/>
    </location>
</feature>
<feature type="region of interest" description="Disordered" evidence="9">
    <location>
        <begin position="33"/>
        <end position="52"/>
    </location>
</feature>
<sequence length="326" mass="36282">MKSLNVDQITTRGKPRQIHTKQISNGFRLCSSRHHRCHDRSKKKGKRKPEEVVVTLSPSQDAYNKRLAETLNLNRTHRILAFKNKPQPPPLQAYSSLHQQQQQLPKPRRHIHQTCRKTLEAPDILDDFNLNLLDWSSHNVLAIALSHTLYLGDASTGSVSELVTIEQNKGPITSISWSPDGSYIALGLNNSQVQVWDSSSNRKLRTLNNLHQSEVGSLAWNNHILTTGGMDEKIVNNDVRTRSHVVGEVCGLKWSGSGKELASGGDDNVVHIWDHSAGSQWLHRLEEHSSAVKALAWCPFLSSLLATGGGGEDGTIKFWNTHTGVC</sequence>
<dbReference type="PROSITE" id="PS50294">
    <property type="entry name" value="WD_REPEATS_REGION"/>
    <property type="match status" value="2"/>
</dbReference>
<keyword evidence="6" id="KW-0833">Ubl conjugation pathway</keyword>
<evidence type="ECO:0000313" key="11">
    <source>
        <dbReference type="EMBL" id="CAH8387093.1"/>
    </source>
</evidence>
<dbReference type="PANTHER" id="PTHR19918:SF54">
    <property type="entry name" value="ANAPHASE-PROMOTING COMPLEX SUBUNIT 4-LIKE WD40 DOMAIN-CONTAINING PROTEIN"/>
    <property type="match status" value="1"/>
</dbReference>
<dbReference type="InterPro" id="IPR019775">
    <property type="entry name" value="WD40_repeat_CS"/>
</dbReference>
<evidence type="ECO:0000256" key="2">
    <source>
        <dbReference type="ARBA" id="ARBA00022574"/>
    </source>
</evidence>
<dbReference type="InterPro" id="IPR033010">
    <property type="entry name" value="Cdc20/Fizzy"/>
</dbReference>
<evidence type="ECO:0000256" key="6">
    <source>
        <dbReference type="ARBA" id="ARBA00022786"/>
    </source>
</evidence>
<dbReference type="InterPro" id="IPR001680">
    <property type="entry name" value="WD40_rpt"/>
</dbReference>
<evidence type="ECO:0000256" key="9">
    <source>
        <dbReference type="SAM" id="MobiDB-lite"/>
    </source>
</evidence>
<dbReference type="PROSITE" id="PS00678">
    <property type="entry name" value="WD_REPEATS_1"/>
    <property type="match status" value="1"/>
</dbReference>
<evidence type="ECO:0000256" key="4">
    <source>
        <dbReference type="ARBA" id="ARBA00022737"/>
    </source>
</evidence>
<keyword evidence="3" id="KW-0132">Cell division</keyword>
<keyword evidence="2 8" id="KW-0853">WD repeat</keyword>
<dbReference type="SMART" id="SM00320">
    <property type="entry name" value="WD40"/>
    <property type="match status" value="4"/>
</dbReference>
<name>A0ABC8LUI2_ERUVS</name>
<evidence type="ECO:0000259" key="10">
    <source>
        <dbReference type="Pfam" id="PF24807"/>
    </source>
</evidence>
<dbReference type="GO" id="GO:0051301">
    <property type="term" value="P:cell division"/>
    <property type="evidence" value="ECO:0007669"/>
    <property type="project" value="UniProtKB-KW"/>
</dbReference>
<evidence type="ECO:0000256" key="1">
    <source>
        <dbReference type="ARBA" id="ARBA00006445"/>
    </source>
</evidence>
<accession>A0ABC8LUI2</accession>
<keyword evidence="5" id="KW-0498">Mitosis</keyword>
<dbReference type="PROSITE" id="PS50082">
    <property type="entry name" value="WD_REPEATS_2"/>
    <property type="match status" value="3"/>
</dbReference>
<dbReference type="Gene3D" id="2.130.10.10">
    <property type="entry name" value="YVTN repeat-like/Quinoprotein amine dehydrogenase"/>
    <property type="match status" value="1"/>
</dbReference>
<dbReference type="InterPro" id="IPR015943">
    <property type="entry name" value="WD40/YVTN_repeat-like_dom_sf"/>
</dbReference>
<keyword evidence="12" id="KW-1185">Reference proteome</keyword>
<dbReference type="Proteomes" id="UP001642260">
    <property type="component" value="Unassembled WGS sequence"/>
</dbReference>
<dbReference type="SUPFAM" id="SSF50978">
    <property type="entry name" value="WD40 repeat-like"/>
    <property type="match status" value="1"/>
</dbReference>
<dbReference type="PANTHER" id="PTHR19918">
    <property type="entry name" value="CELL DIVISION CYCLE 20 CDC20 FIZZY -RELATED"/>
    <property type="match status" value="1"/>
</dbReference>
<comment type="caution">
    <text evidence="11">The sequence shown here is derived from an EMBL/GenBank/DDBJ whole genome shotgun (WGS) entry which is preliminary data.</text>
</comment>
<evidence type="ECO:0000256" key="5">
    <source>
        <dbReference type="ARBA" id="ARBA00022776"/>
    </source>
</evidence>
<evidence type="ECO:0000256" key="7">
    <source>
        <dbReference type="ARBA" id="ARBA00023306"/>
    </source>
</evidence>
<feature type="compositionally biased region" description="Basic residues" evidence="9">
    <location>
        <begin position="33"/>
        <end position="47"/>
    </location>
</feature>
<gene>
    <name evidence="11" type="ORF">ERUC_LOCUS39576</name>
</gene>
<dbReference type="Pfam" id="PF24807">
    <property type="entry name" value="WD40_CDC20-Fz"/>
    <property type="match status" value="1"/>
</dbReference>
<protein>
    <recommendedName>
        <fullName evidence="10">CDC20/Fizzy WD40 domain-containing protein</fullName>
    </recommendedName>
</protein>
<feature type="domain" description="CDC20/Fizzy WD40" evidence="10">
    <location>
        <begin position="119"/>
        <end position="325"/>
    </location>
</feature>
<comment type="similarity">
    <text evidence="1">Belongs to the WD repeat CDC20/Fizzy family.</text>
</comment>
<keyword evidence="4" id="KW-0677">Repeat</keyword>
<evidence type="ECO:0000313" key="12">
    <source>
        <dbReference type="Proteomes" id="UP001642260"/>
    </source>
</evidence>
<proteinExistence type="inferred from homology"/>
<reference evidence="11 12" key="1">
    <citation type="submission" date="2022-03" db="EMBL/GenBank/DDBJ databases">
        <authorList>
            <person name="Macdonald S."/>
            <person name="Ahmed S."/>
            <person name="Newling K."/>
        </authorList>
    </citation>
    <scope>NUCLEOTIDE SEQUENCE [LARGE SCALE GENOMIC DNA]</scope>
</reference>